<organism evidence="1 2">
    <name type="scientific">Tritrichomonas musculus</name>
    <dbReference type="NCBI Taxonomy" id="1915356"/>
    <lineage>
        <taxon>Eukaryota</taxon>
        <taxon>Metamonada</taxon>
        <taxon>Parabasalia</taxon>
        <taxon>Tritrichomonadida</taxon>
        <taxon>Tritrichomonadidae</taxon>
        <taxon>Tritrichomonas</taxon>
    </lineage>
</organism>
<comment type="caution">
    <text evidence="1">The sequence shown here is derived from an EMBL/GenBank/DDBJ whole genome shotgun (WGS) entry which is preliminary data.</text>
</comment>
<dbReference type="InterPro" id="IPR029035">
    <property type="entry name" value="DHS-like_NAD/FAD-binding_dom"/>
</dbReference>
<proteinExistence type="predicted"/>
<evidence type="ECO:0008006" key="3">
    <source>
        <dbReference type="Google" id="ProtNLM"/>
    </source>
</evidence>
<evidence type="ECO:0000313" key="1">
    <source>
        <dbReference type="EMBL" id="KAK8889153.1"/>
    </source>
</evidence>
<dbReference type="Proteomes" id="UP001470230">
    <property type="component" value="Unassembled WGS sequence"/>
</dbReference>
<dbReference type="SUPFAM" id="SSF52467">
    <property type="entry name" value="DHS-like NAD/FAD-binding domain"/>
    <property type="match status" value="1"/>
</dbReference>
<sequence length="295" mass="34535">MSLINSSDHAYVQTLHKVAHEIMNAEYILIGGAAGMSASNGPNPYDRNDPIYLANFKDFEDKYHAGSIWNTYYLKEYTGRNWESRENYWGFKITLMHFDLHEPIYQPYIDLKEILKNKDFDIVTTNQDTQFARAFPEKDVAVIQGDWRYLQCSKRCHDKVYESSKLCDELFSQIKDGNLPSELIPRCPKCGGEMHEWVRGFNFLEGSFYEEQYEKYRRFIKKASTKRTVYFELGVGTMTPMFIKDPFIDFTRENPNSTYIPVNPKDAIVPKIIEERSIPVRYDIGKVMSDLKKIV</sequence>
<gene>
    <name evidence="1" type="ORF">M9Y10_033898</name>
</gene>
<accession>A0ABR2KE37</accession>
<protein>
    <recommendedName>
        <fullName evidence="3">NAD-dependent protein deacetylase</fullName>
    </recommendedName>
</protein>
<name>A0ABR2KE37_9EUKA</name>
<dbReference type="EMBL" id="JAPFFF010000005">
    <property type="protein sequence ID" value="KAK8889153.1"/>
    <property type="molecule type" value="Genomic_DNA"/>
</dbReference>
<evidence type="ECO:0000313" key="2">
    <source>
        <dbReference type="Proteomes" id="UP001470230"/>
    </source>
</evidence>
<reference evidence="1 2" key="1">
    <citation type="submission" date="2024-04" db="EMBL/GenBank/DDBJ databases">
        <title>Tritrichomonas musculus Genome.</title>
        <authorList>
            <person name="Alves-Ferreira E."/>
            <person name="Grigg M."/>
            <person name="Lorenzi H."/>
            <person name="Galac M."/>
        </authorList>
    </citation>
    <scope>NUCLEOTIDE SEQUENCE [LARGE SCALE GENOMIC DNA]</scope>
    <source>
        <strain evidence="1 2">EAF2021</strain>
    </source>
</reference>
<keyword evidence="2" id="KW-1185">Reference proteome</keyword>
<dbReference type="Gene3D" id="3.40.50.1220">
    <property type="entry name" value="TPP-binding domain"/>
    <property type="match status" value="1"/>
</dbReference>